<feature type="binding site" evidence="1">
    <location>
        <position position="290"/>
    </location>
    <ligand>
        <name>Zn(2+)</name>
        <dbReference type="ChEBI" id="CHEBI:29105"/>
        <note>catalytic</note>
    </ligand>
</feature>
<dbReference type="AlphaFoldDB" id="A0ABD3UXG6"/>
<dbReference type="GO" id="GO:0046872">
    <property type="term" value="F:metal ion binding"/>
    <property type="evidence" value="ECO:0007669"/>
    <property type="project" value="UniProtKB-KW"/>
</dbReference>
<sequence>MFEDNYGNIRIADNSYNLRPMESDVNVLDVPDLHGKRYLLEDTLSMRKENSDEKKEQENVEETRVEEEGIDRHRGLFGHSSMFSYPDISALNNIREISDNEYSDGDDKEGKTRQLKKKYYVDVAVMTDSSIWDLYASRVRITNMEKKRDKVKAIIREAYSHIMNGVNLLYKGIQDTSISIKVTVSTFLFWQRQSLFPHKRSQVRIVNGSTYISAYLYLDDLANWDKNPDAEVRPSFDHVMLFTRHDMYTFSVANNTIGGISHDGGVCDTGDRTSVVQTDDYVRTVSAAAHELGHNLGAFHDGEKDAVDCDPRDFFIMTPIVLLNHPGMNYNINRWLFSNCSQESFKKTLKDKQCVKTKGTIYNEKEWKVFTLKQPGEVYTPDDQCYLINGPRSMHVKVSKPCMYMRNR</sequence>
<evidence type="ECO:0000313" key="5">
    <source>
        <dbReference type="Proteomes" id="UP001634394"/>
    </source>
</evidence>
<keyword evidence="1" id="KW-0479">Metal-binding</keyword>
<dbReference type="PANTHER" id="PTHR11905">
    <property type="entry name" value="ADAM A DISINTEGRIN AND METALLOPROTEASE DOMAIN"/>
    <property type="match status" value="1"/>
</dbReference>
<dbReference type="Pfam" id="PF01421">
    <property type="entry name" value="Reprolysin"/>
    <property type="match status" value="1"/>
</dbReference>
<reference evidence="4 5" key="1">
    <citation type="submission" date="2024-11" db="EMBL/GenBank/DDBJ databases">
        <title>Chromosome-level genome assembly of the freshwater bivalve Anodonta woodiana.</title>
        <authorList>
            <person name="Chen X."/>
        </authorList>
    </citation>
    <scope>NUCLEOTIDE SEQUENCE [LARGE SCALE GENOMIC DNA]</scope>
    <source>
        <strain evidence="4">MN2024</strain>
        <tissue evidence="4">Gills</tissue>
    </source>
</reference>
<dbReference type="Gene3D" id="3.40.390.10">
    <property type="entry name" value="Collagenase (Catalytic Domain)"/>
    <property type="match status" value="1"/>
</dbReference>
<evidence type="ECO:0000259" key="3">
    <source>
        <dbReference type="PROSITE" id="PS50215"/>
    </source>
</evidence>
<keyword evidence="1" id="KW-0862">Zinc</keyword>
<proteinExistence type="predicted"/>
<dbReference type="InterPro" id="IPR001590">
    <property type="entry name" value="Peptidase_M12B"/>
</dbReference>
<protein>
    <recommendedName>
        <fullName evidence="3">Peptidase M12B domain-containing protein</fullName>
    </recommendedName>
</protein>
<feature type="binding site" evidence="1">
    <location>
        <position position="300"/>
    </location>
    <ligand>
        <name>Zn(2+)</name>
        <dbReference type="ChEBI" id="CHEBI:29105"/>
        <note>catalytic</note>
    </ligand>
</feature>
<feature type="binding site" evidence="1">
    <location>
        <position position="294"/>
    </location>
    <ligand>
        <name>Zn(2+)</name>
        <dbReference type="ChEBI" id="CHEBI:29105"/>
        <note>catalytic</note>
    </ligand>
</feature>
<feature type="region of interest" description="Disordered" evidence="2">
    <location>
        <begin position="47"/>
        <end position="67"/>
    </location>
</feature>
<accession>A0ABD3UXG6</accession>
<feature type="active site" evidence="1">
    <location>
        <position position="291"/>
    </location>
</feature>
<gene>
    <name evidence="4" type="ORF">ACJMK2_013414</name>
</gene>
<feature type="domain" description="Peptidase M12B" evidence="3">
    <location>
        <begin position="119"/>
        <end position="353"/>
    </location>
</feature>
<comment type="caution">
    <text evidence="1">Lacks conserved residue(s) required for the propagation of feature annotation.</text>
</comment>
<name>A0ABD3UXG6_SINWO</name>
<evidence type="ECO:0000256" key="1">
    <source>
        <dbReference type="PROSITE-ProRule" id="PRU00276"/>
    </source>
</evidence>
<comment type="caution">
    <text evidence="4">The sequence shown here is derived from an EMBL/GenBank/DDBJ whole genome shotgun (WGS) entry which is preliminary data.</text>
</comment>
<evidence type="ECO:0000313" key="4">
    <source>
        <dbReference type="EMBL" id="KAL3854136.1"/>
    </source>
</evidence>
<dbReference type="InterPro" id="IPR024079">
    <property type="entry name" value="MetalloPept_cat_dom_sf"/>
</dbReference>
<dbReference type="Proteomes" id="UP001634394">
    <property type="component" value="Unassembled WGS sequence"/>
</dbReference>
<organism evidence="4 5">
    <name type="scientific">Sinanodonta woodiana</name>
    <name type="common">Chinese pond mussel</name>
    <name type="synonym">Anodonta woodiana</name>
    <dbReference type="NCBI Taxonomy" id="1069815"/>
    <lineage>
        <taxon>Eukaryota</taxon>
        <taxon>Metazoa</taxon>
        <taxon>Spiralia</taxon>
        <taxon>Lophotrochozoa</taxon>
        <taxon>Mollusca</taxon>
        <taxon>Bivalvia</taxon>
        <taxon>Autobranchia</taxon>
        <taxon>Heteroconchia</taxon>
        <taxon>Palaeoheterodonta</taxon>
        <taxon>Unionida</taxon>
        <taxon>Unionoidea</taxon>
        <taxon>Unionidae</taxon>
        <taxon>Unioninae</taxon>
        <taxon>Sinanodonta</taxon>
    </lineage>
</organism>
<dbReference type="EMBL" id="JBJQND010000014">
    <property type="protein sequence ID" value="KAL3854136.1"/>
    <property type="molecule type" value="Genomic_DNA"/>
</dbReference>
<dbReference type="SUPFAM" id="SSF55486">
    <property type="entry name" value="Metalloproteases ('zincins'), catalytic domain"/>
    <property type="match status" value="1"/>
</dbReference>
<evidence type="ECO:0000256" key="2">
    <source>
        <dbReference type="SAM" id="MobiDB-lite"/>
    </source>
</evidence>
<keyword evidence="5" id="KW-1185">Reference proteome</keyword>
<dbReference type="PANTHER" id="PTHR11905:SF159">
    <property type="entry name" value="ADAM METALLOPROTEASE"/>
    <property type="match status" value="1"/>
</dbReference>
<dbReference type="PROSITE" id="PS50215">
    <property type="entry name" value="ADAM_MEPRO"/>
    <property type="match status" value="1"/>
</dbReference>